<gene>
    <name evidence="3" type="primary">B1015H11.125</name>
</gene>
<proteinExistence type="predicted"/>
<dbReference type="EMBL" id="AP005123">
    <property type="protein sequence ID" value="BAC65026.1"/>
    <property type="molecule type" value="Genomic_DNA"/>
</dbReference>
<keyword evidence="3" id="KW-0808">Transferase</keyword>
<evidence type="ECO:0000256" key="2">
    <source>
        <dbReference type="SAM" id="MobiDB-lite"/>
    </source>
</evidence>
<name>Q84S88_ORYSJ</name>
<accession>Q84S88</accession>
<dbReference type="AlphaFoldDB" id="Q84S88"/>
<dbReference type="Proteomes" id="UP000000763">
    <property type="component" value="Chromosome 8"/>
</dbReference>
<dbReference type="SMR" id="Q84S88"/>
<feature type="coiled-coil region" evidence="1">
    <location>
        <begin position="105"/>
        <end position="139"/>
    </location>
</feature>
<evidence type="ECO:0000313" key="3">
    <source>
        <dbReference type="EMBL" id="BAC65026.1"/>
    </source>
</evidence>
<dbReference type="GO" id="GO:0008483">
    <property type="term" value="F:transaminase activity"/>
    <property type="evidence" value="ECO:0007669"/>
    <property type="project" value="UniProtKB-KW"/>
</dbReference>
<sequence>MVSPQVVAQKPDKPIPSKLRTPLPSSSSTASIPRYPSSTLDELANMITPAVNLEQHEFKYQRAMQRLADWLERQAMVTTVEASRQQIIEDKIKLDALAAGPDSTQQRLKELAKQEADLLAQLEKTRQDISSEEQKLADLPRAIEEQMAKLKALAKHLAGVTKTLKPITGTDAEDKKIIEEIDSLHLRAIEAVHSFQG</sequence>
<feature type="compositionally biased region" description="Polar residues" evidence="2">
    <location>
        <begin position="23"/>
        <end position="36"/>
    </location>
</feature>
<keyword evidence="3" id="KW-0032">Aminotransferase</keyword>
<reference evidence="4" key="2">
    <citation type="journal article" date="2008" name="Nucleic Acids Res.">
        <title>The rice annotation project database (RAP-DB): 2008 update.</title>
        <authorList>
            <consortium name="The rice annotation project (RAP)"/>
        </authorList>
    </citation>
    <scope>GENOME REANNOTATION</scope>
    <source>
        <strain evidence="4">cv. Nipponbare</strain>
    </source>
</reference>
<organism evidence="3 4">
    <name type="scientific">Oryza sativa subsp. japonica</name>
    <name type="common">Rice</name>
    <dbReference type="NCBI Taxonomy" id="39947"/>
    <lineage>
        <taxon>Eukaryota</taxon>
        <taxon>Viridiplantae</taxon>
        <taxon>Streptophyta</taxon>
        <taxon>Embryophyta</taxon>
        <taxon>Tracheophyta</taxon>
        <taxon>Spermatophyta</taxon>
        <taxon>Magnoliopsida</taxon>
        <taxon>Liliopsida</taxon>
        <taxon>Poales</taxon>
        <taxon>Poaceae</taxon>
        <taxon>BOP clade</taxon>
        <taxon>Oryzoideae</taxon>
        <taxon>Oryzeae</taxon>
        <taxon>Oryzinae</taxon>
        <taxon>Oryza</taxon>
        <taxon>Oryza sativa</taxon>
    </lineage>
</organism>
<evidence type="ECO:0000313" key="4">
    <source>
        <dbReference type="Proteomes" id="UP000000763"/>
    </source>
</evidence>
<protein>
    <submittedName>
        <fullName evidence="3">Aminotransferase-like protein</fullName>
    </submittedName>
</protein>
<feature type="region of interest" description="Disordered" evidence="2">
    <location>
        <begin position="1"/>
        <end position="36"/>
    </location>
</feature>
<evidence type="ECO:0000256" key="1">
    <source>
        <dbReference type="SAM" id="Coils"/>
    </source>
</evidence>
<reference evidence="4" key="1">
    <citation type="journal article" date="2005" name="Nature">
        <title>The map-based sequence of the rice genome.</title>
        <authorList>
            <consortium name="International rice genome sequencing project (IRGSP)"/>
            <person name="Matsumoto T."/>
            <person name="Wu J."/>
            <person name="Kanamori H."/>
            <person name="Katayose Y."/>
            <person name="Fujisawa M."/>
            <person name="Namiki N."/>
            <person name="Mizuno H."/>
            <person name="Yamamoto K."/>
            <person name="Antonio B.A."/>
            <person name="Baba T."/>
            <person name="Sakata K."/>
            <person name="Nagamura Y."/>
            <person name="Aoki H."/>
            <person name="Arikawa K."/>
            <person name="Arita K."/>
            <person name="Bito T."/>
            <person name="Chiden Y."/>
            <person name="Fujitsuka N."/>
            <person name="Fukunaka R."/>
            <person name="Hamada M."/>
            <person name="Harada C."/>
            <person name="Hayashi A."/>
            <person name="Hijishita S."/>
            <person name="Honda M."/>
            <person name="Hosokawa S."/>
            <person name="Ichikawa Y."/>
            <person name="Idonuma A."/>
            <person name="Iijima M."/>
            <person name="Ikeda M."/>
            <person name="Ikeno M."/>
            <person name="Ito K."/>
            <person name="Ito S."/>
            <person name="Ito T."/>
            <person name="Ito Y."/>
            <person name="Ito Y."/>
            <person name="Iwabuchi A."/>
            <person name="Kamiya K."/>
            <person name="Karasawa W."/>
            <person name="Kurita K."/>
            <person name="Katagiri S."/>
            <person name="Kikuta A."/>
            <person name="Kobayashi H."/>
            <person name="Kobayashi N."/>
            <person name="Machita K."/>
            <person name="Maehara T."/>
            <person name="Masukawa M."/>
            <person name="Mizubayashi T."/>
            <person name="Mukai Y."/>
            <person name="Nagasaki H."/>
            <person name="Nagata Y."/>
            <person name="Naito S."/>
            <person name="Nakashima M."/>
            <person name="Nakama Y."/>
            <person name="Nakamichi Y."/>
            <person name="Nakamura M."/>
            <person name="Meguro A."/>
            <person name="Negishi M."/>
            <person name="Ohta I."/>
            <person name="Ohta T."/>
            <person name="Okamoto M."/>
            <person name="Ono N."/>
            <person name="Saji S."/>
            <person name="Sakaguchi M."/>
            <person name="Sakai K."/>
            <person name="Shibata M."/>
            <person name="Shimokawa T."/>
            <person name="Song J."/>
            <person name="Takazaki Y."/>
            <person name="Terasawa K."/>
            <person name="Tsugane M."/>
            <person name="Tsuji K."/>
            <person name="Ueda S."/>
            <person name="Waki K."/>
            <person name="Yamagata H."/>
            <person name="Yamamoto M."/>
            <person name="Yamamoto S."/>
            <person name="Yamane H."/>
            <person name="Yoshiki S."/>
            <person name="Yoshihara R."/>
            <person name="Yukawa K."/>
            <person name="Zhong H."/>
            <person name="Yano M."/>
            <person name="Yuan Q."/>
            <person name="Ouyang S."/>
            <person name="Liu J."/>
            <person name="Jones K.M."/>
            <person name="Gansberger K."/>
            <person name="Moffat K."/>
            <person name="Hill J."/>
            <person name="Bera J."/>
            <person name="Fadrosh D."/>
            <person name="Jin S."/>
            <person name="Johri S."/>
            <person name="Kim M."/>
            <person name="Overton L."/>
            <person name="Reardon M."/>
            <person name="Tsitrin T."/>
            <person name="Vuong H."/>
            <person name="Weaver B."/>
            <person name="Ciecko A."/>
            <person name="Tallon L."/>
            <person name="Jackson J."/>
            <person name="Pai G."/>
            <person name="Aken S.V."/>
            <person name="Utterback T."/>
            <person name="Reidmuller S."/>
            <person name="Feldblyum T."/>
            <person name="Hsiao J."/>
            <person name="Zismann V."/>
            <person name="Iobst S."/>
            <person name="de Vazeille A.R."/>
            <person name="Buell C.R."/>
            <person name="Ying K."/>
            <person name="Li Y."/>
            <person name="Lu T."/>
            <person name="Huang Y."/>
            <person name="Zhao Q."/>
            <person name="Feng Q."/>
            <person name="Zhang L."/>
            <person name="Zhu J."/>
            <person name="Weng Q."/>
            <person name="Mu J."/>
            <person name="Lu Y."/>
            <person name="Fan D."/>
            <person name="Liu Y."/>
            <person name="Guan J."/>
            <person name="Zhang Y."/>
            <person name="Yu S."/>
            <person name="Liu X."/>
            <person name="Zhang Y."/>
            <person name="Hong G."/>
            <person name="Han B."/>
            <person name="Choisne N."/>
            <person name="Demange N."/>
            <person name="Orjeda G."/>
            <person name="Samain S."/>
            <person name="Cattolico L."/>
            <person name="Pelletier E."/>
            <person name="Couloux A."/>
            <person name="Segurens B."/>
            <person name="Wincker P."/>
            <person name="D'Hont A."/>
            <person name="Scarpelli C."/>
            <person name="Weissenbach J."/>
            <person name="Salanoubat M."/>
            <person name="Quetier F."/>
            <person name="Yu Y."/>
            <person name="Kim H.R."/>
            <person name="Rambo T."/>
            <person name="Currie J."/>
            <person name="Collura K."/>
            <person name="Luo M."/>
            <person name="Yang T."/>
            <person name="Ammiraju J.S.S."/>
            <person name="Engler F."/>
            <person name="Soderlund C."/>
            <person name="Wing R.A."/>
            <person name="Palmer L.E."/>
            <person name="de la Bastide M."/>
            <person name="Spiegel L."/>
            <person name="Nascimento L."/>
            <person name="Zutavern T."/>
            <person name="O'Shaughnessy A."/>
            <person name="Dike S."/>
            <person name="Dedhia N."/>
            <person name="Preston R."/>
            <person name="Balija V."/>
            <person name="McCombie W.R."/>
            <person name="Chow T."/>
            <person name="Chen H."/>
            <person name="Chung M."/>
            <person name="Chen C."/>
            <person name="Shaw J."/>
            <person name="Wu H."/>
            <person name="Hsiao K."/>
            <person name="Chao Y."/>
            <person name="Chu M."/>
            <person name="Cheng C."/>
            <person name="Hour A."/>
            <person name="Lee P."/>
            <person name="Lin S."/>
            <person name="Lin Y."/>
            <person name="Liou J."/>
            <person name="Liu S."/>
            <person name="Hsing Y."/>
            <person name="Raghuvanshi S."/>
            <person name="Mohanty A."/>
            <person name="Bharti A.K."/>
            <person name="Gaur A."/>
            <person name="Gupta V."/>
            <person name="Kumar D."/>
            <person name="Ravi V."/>
            <person name="Vij S."/>
            <person name="Kapur A."/>
            <person name="Khurana P."/>
            <person name="Khurana P."/>
            <person name="Khurana J.P."/>
            <person name="Tyagi A.K."/>
            <person name="Gaikwad K."/>
            <person name="Singh A."/>
            <person name="Dalal V."/>
            <person name="Srivastava S."/>
            <person name="Dixit A."/>
            <person name="Pal A.K."/>
            <person name="Ghazi I.A."/>
            <person name="Yadav M."/>
            <person name="Pandit A."/>
            <person name="Bhargava A."/>
            <person name="Sureshbabu K."/>
            <person name="Batra K."/>
            <person name="Sharma T.R."/>
            <person name="Mohapatra T."/>
            <person name="Singh N.K."/>
            <person name="Messing J."/>
            <person name="Nelson A.B."/>
            <person name="Fuks G."/>
            <person name="Kavchok S."/>
            <person name="Keizer G."/>
            <person name="Linton E."/>
            <person name="Llaca V."/>
            <person name="Song R."/>
            <person name="Tanyolac B."/>
            <person name="Young S."/>
            <person name="Ho-Il K."/>
            <person name="Hahn J.H."/>
            <person name="Sangsakoo G."/>
            <person name="Vanavichit A."/>
            <person name="de Mattos Luiz.A.T."/>
            <person name="Zimmer P.D."/>
            <person name="Malone G."/>
            <person name="Dellagostin O."/>
            <person name="de Oliveira A.C."/>
            <person name="Bevan M."/>
            <person name="Bancroft I."/>
            <person name="Minx P."/>
            <person name="Cordum H."/>
            <person name="Wilson R."/>
            <person name="Cheng Z."/>
            <person name="Jin W."/>
            <person name="Jiang J."/>
            <person name="Leong S.A."/>
            <person name="Iwama H."/>
            <person name="Gojobori T."/>
            <person name="Itoh T."/>
            <person name="Niimura Y."/>
            <person name="Fujii Y."/>
            <person name="Habara T."/>
            <person name="Sakai H."/>
            <person name="Sato Y."/>
            <person name="Wilson G."/>
            <person name="Kumar K."/>
            <person name="McCouch S."/>
            <person name="Juretic N."/>
            <person name="Hoen D."/>
            <person name="Wright S."/>
            <person name="Bruskiewich R."/>
            <person name="Bureau T."/>
            <person name="Miyao A."/>
            <person name="Hirochika H."/>
            <person name="Nishikawa T."/>
            <person name="Kadowaki K."/>
            <person name="Sugiura M."/>
            <person name="Burr B."/>
            <person name="Sasaki T."/>
        </authorList>
    </citation>
    <scope>NUCLEOTIDE SEQUENCE [LARGE SCALE GENOMIC DNA]</scope>
    <source>
        <strain evidence="4">cv. Nipponbare</strain>
    </source>
</reference>
<keyword evidence="1" id="KW-0175">Coiled coil</keyword>